<keyword evidence="2" id="KW-1133">Transmembrane helix</keyword>
<reference evidence="3 4" key="1">
    <citation type="submission" date="2021-04" db="EMBL/GenBank/DDBJ databases">
        <authorList>
            <person name="De Guttry C."/>
            <person name="Zahm M."/>
            <person name="Klopp C."/>
            <person name="Cabau C."/>
            <person name="Louis A."/>
            <person name="Berthelot C."/>
            <person name="Parey E."/>
            <person name="Roest Crollius H."/>
            <person name="Montfort J."/>
            <person name="Robinson-Rechavi M."/>
            <person name="Bucao C."/>
            <person name="Bouchez O."/>
            <person name="Gislard M."/>
            <person name="Lluch J."/>
            <person name="Milhes M."/>
            <person name="Lampietro C."/>
            <person name="Lopez Roques C."/>
            <person name="Donnadieu C."/>
            <person name="Braasch I."/>
            <person name="Desvignes T."/>
            <person name="Postlethwait J."/>
            <person name="Bobe J."/>
            <person name="Wedekind C."/>
            <person name="Guiguen Y."/>
        </authorList>
    </citation>
    <scope>NUCLEOTIDE SEQUENCE [LARGE SCALE GENOMIC DNA]</scope>
    <source>
        <strain evidence="3">Cs_M1</strain>
        <tissue evidence="3">Blood</tissue>
    </source>
</reference>
<gene>
    <name evidence="3" type="ORF">J4Q44_G00196370</name>
</gene>
<feature type="region of interest" description="Disordered" evidence="1">
    <location>
        <begin position="138"/>
        <end position="160"/>
    </location>
</feature>
<evidence type="ECO:0000256" key="1">
    <source>
        <dbReference type="SAM" id="MobiDB-lite"/>
    </source>
</evidence>
<proteinExistence type="predicted"/>
<dbReference type="AlphaFoldDB" id="A0AAN8QSN3"/>
<protein>
    <submittedName>
        <fullName evidence="3">Uncharacterized protein</fullName>
    </submittedName>
</protein>
<keyword evidence="2" id="KW-0472">Membrane</keyword>
<name>A0AAN8QSN3_9TELE</name>
<evidence type="ECO:0000313" key="4">
    <source>
        <dbReference type="Proteomes" id="UP001356427"/>
    </source>
</evidence>
<comment type="caution">
    <text evidence="3">The sequence shown here is derived from an EMBL/GenBank/DDBJ whole genome shotgun (WGS) entry which is preliminary data.</text>
</comment>
<dbReference type="EMBL" id="JAGTTL010000017">
    <property type="protein sequence ID" value="KAK6309756.1"/>
    <property type="molecule type" value="Genomic_DNA"/>
</dbReference>
<evidence type="ECO:0000313" key="3">
    <source>
        <dbReference type="EMBL" id="KAK6309756.1"/>
    </source>
</evidence>
<evidence type="ECO:0000256" key="2">
    <source>
        <dbReference type="SAM" id="Phobius"/>
    </source>
</evidence>
<keyword evidence="4" id="KW-1185">Reference proteome</keyword>
<dbReference type="Proteomes" id="UP001356427">
    <property type="component" value="Unassembled WGS sequence"/>
</dbReference>
<organism evidence="3 4">
    <name type="scientific">Coregonus suidteri</name>
    <dbReference type="NCBI Taxonomy" id="861788"/>
    <lineage>
        <taxon>Eukaryota</taxon>
        <taxon>Metazoa</taxon>
        <taxon>Chordata</taxon>
        <taxon>Craniata</taxon>
        <taxon>Vertebrata</taxon>
        <taxon>Euteleostomi</taxon>
        <taxon>Actinopterygii</taxon>
        <taxon>Neopterygii</taxon>
        <taxon>Teleostei</taxon>
        <taxon>Protacanthopterygii</taxon>
        <taxon>Salmoniformes</taxon>
        <taxon>Salmonidae</taxon>
        <taxon>Coregoninae</taxon>
        <taxon>Coregonus</taxon>
    </lineage>
</organism>
<feature type="transmembrane region" description="Helical" evidence="2">
    <location>
        <begin position="93"/>
        <end position="114"/>
    </location>
</feature>
<keyword evidence="2" id="KW-0812">Transmembrane</keyword>
<sequence>MKLCKTTGSLHMPEVPQEAVPRWPWCSALHDDVAQPSVTCVVNITTPENMDRTLLCSADLQPLTKFIWRSPGGEKTAEFTLKDCYAEEGSSSVLAVILSILILLVLVAVLVLLWRWRKCKKPAEAALRKSEEEAGLMEDTVQGNKDCEDDHSENTGNRTSTLKGSPYMVFITLGIRNFEYI</sequence>
<accession>A0AAN8QSN3</accession>